<sequence>MTVSSILALFGAMVVLAAIPSVSVFAVTTRSATFGFLHGLFTAIGIVTGDIIFISITIGGLSLITAKMGSLFFLLKYIGAAYLIFLGVRLCRFQPQEIKSQAICSKQQHFAIAKSSLWSSFWTGLLITLADQKATLFYLGFFPAFVDMTKVSPLDTGIIIATTIFAVGGVKIIYAAIASHARLLIGERLTKYFNFLAGCIMLGVGLFLLLKP</sequence>
<comment type="caution">
    <text evidence="7">The sequence shown here is derived from an EMBL/GenBank/DDBJ whole genome shotgun (WGS) entry which is preliminary data.</text>
</comment>
<dbReference type="Pfam" id="PF01810">
    <property type="entry name" value="LysE"/>
    <property type="match status" value="1"/>
</dbReference>
<evidence type="ECO:0000256" key="4">
    <source>
        <dbReference type="ARBA" id="ARBA00022989"/>
    </source>
</evidence>
<dbReference type="AlphaFoldDB" id="A0A2A2TE79"/>
<evidence type="ECO:0008006" key="9">
    <source>
        <dbReference type="Google" id="ProtNLM"/>
    </source>
</evidence>
<feature type="transmembrane region" description="Helical" evidence="6">
    <location>
        <begin position="40"/>
        <end position="64"/>
    </location>
</feature>
<dbReference type="Proteomes" id="UP000218238">
    <property type="component" value="Unassembled WGS sequence"/>
</dbReference>
<feature type="transmembrane region" description="Helical" evidence="6">
    <location>
        <begin position="158"/>
        <end position="177"/>
    </location>
</feature>
<dbReference type="PANTHER" id="PTHR30086">
    <property type="entry name" value="ARGININE EXPORTER PROTEIN ARGO"/>
    <property type="match status" value="1"/>
</dbReference>
<name>A0A2A2TE79_9CYAN</name>
<feature type="transmembrane region" description="Helical" evidence="6">
    <location>
        <begin position="189"/>
        <end position="210"/>
    </location>
</feature>
<proteinExistence type="predicted"/>
<evidence type="ECO:0000256" key="3">
    <source>
        <dbReference type="ARBA" id="ARBA00022692"/>
    </source>
</evidence>
<evidence type="ECO:0000256" key="5">
    <source>
        <dbReference type="ARBA" id="ARBA00023136"/>
    </source>
</evidence>
<dbReference type="EMBL" id="NTFS01000291">
    <property type="protein sequence ID" value="PAX52042.1"/>
    <property type="molecule type" value="Genomic_DNA"/>
</dbReference>
<dbReference type="GO" id="GO:0015171">
    <property type="term" value="F:amino acid transmembrane transporter activity"/>
    <property type="evidence" value="ECO:0007669"/>
    <property type="project" value="TreeGrafter"/>
</dbReference>
<feature type="transmembrane region" description="Helical" evidence="6">
    <location>
        <begin position="70"/>
        <end position="90"/>
    </location>
</feature>
<reference evidence="7 8" key="1">
    <citation type="submission" date="2017-08" db="EMBL/GenBank/DDBJ databases">
        <title>Draft genome sequence of filamentous cyanobacterium Calothrix elsteri CCALA 953.</title>
        <authorList>
            <person name="Gagunashvili A.N."/>
            <person name="Elster J."/>
            <person name="Andresson O.S."/>
        </authorList>
    </citation>
    <scope>NUCLEOTIDE SEQUENCE [LARGE SCALE GENOMIC DNA]</scope>
    <source>
        <strain evidence="7 8">CCALA 953</strain>
    </source>
</reference>
<gene>
    <name evidence="7" type="ORF">CK510_21485</name>
</gene>
<accession>A0A2A2TE79</accession>
<dbReference type="PANTHER" id="PTHR30086:SF20">
    <property type="entry name" value="ARGININE EXPORTER PROTEIN ARGO-RELATED"/>
    <property type="match status" value="1"/>
</dbReference>
<dbReference type="RefSeq" id="WP_095723637.1">
    <property type="nucleotide sequence ID" value="NZ_NTFS01000291.1"/>
</dbReference>
<dbReference type="OrthoDB" id="9804822at2"/>
<keyword evidence="3 6" id="KW-0812">Transmembrane</keyword>
<evidence type="ECO:0000256" key="6">
    <source>
        <dbReference type="SAM" id="Phobius"/>
    </source>
</evidence>
<evidence type="ECO:0000313" key="8">
    <source>
        <dbReference type="Proteomes" id="UP000218238"/>
    </source>
</evidence>
<dbReference type="GO" id="GO:0005886">
    <property type="term" value="C:plasma membrane"/>
    <property type="evidence" value="ECO:0007669"/>
    <property type="project" value="UniProtKB-SubCell"/>
</dbReference>
<keyword evidence="5 6" id="KW-0472">Membrane</keyword>
<evidence type="ECO:0000313" key="7">
    <source>
        <dbReference type="EMBL" id="PAX52042.1"/>
    </source>
</evidence>
<keyword evidence="2" id="KW-1003">Cell membrane</keyword>
<keyword evidence="8" id="KW-1185">Reference proteome</keyword>
<comment type="subcellular location">
    <subcellularLocation>
        <location evidence="1">Cell membrane</location>
        <topology evidence="1">Multi-pass membrane protein</topology>
    </subcellularLocation>
</comment>
<evidence type="ECO:0000256" key="1">
    <source>
        <dbReference type="ARBA" id="ARBA00004651"/>
    </source>
</evidence>
<organism evidence="7 8">
    <name type="scientific">Brunnivagina elsteri CCALA 953</name>
    <dbReference type="NCBI Taxonomy" id="987040"/>
    <lineage>
        <taxon>Bacteria</taxon>
        <taxon>Bacillati</taxon>
        <taxon>Cyanobacteriota</taxon>
        <taxon>Cyanophyceae</taxon>
        <taxon>Nostocales</taxon>
        <taxon>Calotrichaceae</taxon>
        <taxon>Brunnivagina</taxon>
    </lineage>
</organism>
<dbReference type="InterPro" id="IPR001123">
    <property type="entry name" value="LeuE-type"/>
</dbReference>
<keyword evidence="4 6" id="KW-1133">Transmembrane helix</keyword>
<protein>
    <recommendedName>
        <fullName evidence="9">Threonine transporter</fullName>
    </recommendedName>
</protein>
<evidence type="ECO:0000256" key="2">
    <source>
        <dbReference type="ARBA" id="ARBA00022475"/>
    </source>
</evidence>
<feature type="transmembrane region" description="Helical" evidence="6">
    <location>
        <begin position="6"/>
        <end position="28"/>
    </location>
</feature>